<dbReference type="Proteomes" id="UP001211065">
    <property type="component" value="Unassembled WGS sequence"/>
</dbReference>
<evidence type="ECO:0000313" key="2">
    <source>
        <dbReference type="Proteomes" id="UP001211065"/>
    </source>
</evidence>
<dbReference type="AlphaFoldDB" id="A0AAD5XXY5"/>
<keyword evidence="2" id="KW-1185">Reference proteome</keyword>
<accession>A0AAD5XXY5</accession>
<organism evidence="1 2">
    <name type="scientific">Clydaea vesicula</name>
    <dbReference type="NCBI Taxonomy" id="447962"/>
    <lineage>
        <taxon>Eukaryota</taxon>
        <taxon>Fungi</taxon>
        <taxon>Fungi incertae sedis</taxon>
        <taxon>Chytridiomycota</taxon>
        <taxon>Chytridiomycota incertae sedis</taxon>
        <taxon>Chytridiomycetes</taxon>
        <taxon>Lobulomycetales</taxon>
        <taxon>Lobulomycetaceae</taxon>
        <taxon>Clydaea</taxon>
    </lineage>
</organism>
<comment type="caution">
    <text evidence="1">The sequence shown here is derived from an EMBL/GenBank/DDBJ whole genome shotgun (WGS) entry which is preliminary data.</text>
</comment>
<sequence length="158" mass="18271">MEEDGAIHLKRLFKVSYSNLTEDQAVALIQMYRIGHFKRQEQRQGIKLRREKMIVAKDKESGGFEESSIVDTISEIPEEPIIVVECKSENVKRCFKQCILAFKDVYDKSNKPSYGILSTGVSWSFIKYSDNDISEEVTTIFPRMSQQKRDGLIKIQKL</sequence>
<protein>
    <submittedName>
        <fullName evidence="1">Uncharacterized protein</fullName>
    </submittedName>
</protein>
<evidence type="ECO:0000313" key="1">
    <source>
        <dbReference type="EMBL" id="KAJ3209782.1"/>
    </source>
</evidence>
<proteinExistence type="predicted"/>
<dbReference type="EMBL" id="JADGJW010000923">
    <property type="protein sequence ID" value="KAJ3209782.1"/>
    <property type="molecule type" value="Genomic_DNA"/>
</dbReference>
<name>A0AAD5XXY5_9FUNG</name>
<gene>
    <name evidence="1" type="ORF">HK099_008433</name>
</gene>
<reference evidence="1" key="1">
    <citation type="submission" date="2020-05" db="EMBL/GenBank/DDBJ databases">
        <title>Phylogenomic resolution of chytrid fungi.</title>
        <authorList>
            <person name="Stajich J.E."/>
            <person name="Amses K."/>
            <person name="Simmons R."/>
            <person name="Seto K."/>
            <person name="Myers J."/>
            <person name="Bonds A."/>
            <person name="Quandt C.A."/>
            <person name="Barry K."/>
            <person name="Liu P."/>
            <person name="Grigoriev I."/>
            <person name="Longcore J.E."/>
            <person name="James T.Y."/>
        </authorList>
    </citation>
    <scope>NUCLEOTIDE SEQUENCE</scope>
    <source>
        <strain evidence="1">JEL0476</strain>
    </source>
</reference>